<dbReference type="NCBIfam" id="NF002677">
    <property type="entry name" value="PRK02406.1"/>
    <property type="match status" value="1"/>
</dbReference>
<evidence type="ECO:0000256" key="1">
    <source>
        <dbReference type="ARBA" id="ARBA00004496"/>
    </source>
</evidence>
<dbReference type="InterPro" id="IPR050116">
    <property type="entry name" value="DNA_polymerase-Y"/>
</dbReference>
<dbReference type="InterPro" id="IPR036775">
    <property type="entry name" value="DNA_pol_Y-fam_lit_finger_sf"/>
</dbReference>
<evidence type="ECO:0000256" key="3">
    <source>
        <dbReference type="ARBA" id="ARBA00022457"/>
    </source>
</evidence>
<gene>
    <name evidence="15" type="primary">dinB</name>
    <name evidence="18" type="ORF">B0187_03690</name>
</gene>
<evidence type="ECO:0000256" key="4">
    <source>
        <dbReference type="ARBA" id="ARBA00022490"/>
    </source>
</evidence>
<comment type="subunit">
    <text evidence="15">Monomer.</text>
</comment>
<dbReference type="GO" id="GO:0003887">
    <property type="term" value="F:DNA-directed DNA polymerase activity"/>
    <property type="evidence" value="ECO:0007669"/>
    <property type="project" value="UniProtKB-UniRule"/>
</dbReference>
<dbReference type="OrthoDB" id="9808813at2"/>
<evidence type="ECO:0000256" key="9">
    <source>
        <dbReference type="ARBA" id="ARBA00022763"/>
    </source>
</evidence>
<dbReference type="GO" id="GO:0006261">
    <property type="term" value="P:DNA-templated DNA replication"/>
    <property type="evidence" value="ECO:0007669"/>
    <property type="project" value="UniProtKB-UniRule"/>
</dbReference>
<proteinExistence type="inferred from homology"/>
<dbReference type="CDD" id="cd03586">
    <property type="entry name" value="PolY_Pol_IV_kappa"/>
    <property type="match status" value="1"/>
</dbReference>
<evidence type="ECO:0000256" key="16">
    <source>
        <dbReference type="SAM" id="MobiDB-lite"/>
    </source>
</evidence>
<evidence type="ECO:0000313" key="18">
    <source>
        <dbReference type="EMBL" id="OOR99920.1"/>
    </source>
</evidence>
<evidence type="ECO:0000256" key="14">
    <source>
        <dbReference type="ARBA" id="ARBA00049244"/>
    </source>
</evidence>
<dbReference type="InterPro" id="IPR022880">
    <property type="entry name" value="DNApol_IV"/>
</dbReference>
<dbReference type="RefSeq" id="WP_078236509.1">
    <property type="nucleotide sequence ID" value="NZ_MUYA01000004.1"/>
</dbReference>
<dbReference type="PANTHER" id="PTHR11076:SF33">
    <property type="entry name" value="DNA POLYMERASE KAPPA"/>
    <property type="match status" value="1"/>
</dbReference>
<dbReference type="HAMAP" id="MF_01113">
    <property type="entry name" value="DNApol_IV"/>
    <property type="match status" value="1"/>
</dbReference>
<keyword evidence="9 15" id="KW-0227">DNA damage</keyword>
<dbReference type="Pfam" id="PF21999">
    <property type="entry name" value="IMS_HHH_1"/>
    <property type="match status" value="1"/>
</dbReference>
<comment type="cofactor">
    <cofactor evidence="15">
        <name>Mg(2+)</name>
        <dbReference type="ChEBI" id="CHEBI:18420"/>
    </cofactor>
    <text evidence="15">Binds 2 magnesium ions per subunit.</text>
</comment>
<comment type="caution">
    <text evidence="18">The sequence shown here is derived from an EMBL/GenBank/DDBJ whole genome shotgun (WGS) entry which is preliminary data.</text>
</comment>
<dbReference type="InterPro" id="IPR053848">
    <property type="entry name" value="IMS_HHH_1"/>
</dbReference>
<evidence type="ECO:0000313" key="19">
    <source>
        <dbReference type="Proteomes" id="UP000190867"/>
    </source>
</evidence>
<dbReference type="GO" id="GO:0000287">
    <property type="term" value="F:magnesium ion binding"/>
    <property type="evidence" value="ECO:0007669"/>
    <property type="project" value="UniProtKB-UniRule"/>
</dbReference>
<evidence type="ECO:0000256" key="5">
    <source>
        <dbReference type="ARBA" id="ARBA00022679"/>
    </source>
</evidence>
<dbReference type="PROSITE" id="PS50173">
    <property type="entry name" value="UMUC"/>
    <property type="match status" value="1"/>
</dbReference>
<dbReference type="Pfam" id="PF00817">
    <property type="entry name" value="IMS"/>
    <property type="match status" value="1"/>
</dbReference>
<comment type="subcellular location">
    <subcellularLocation>
        <location evidence="1 15">Cytoplasm</location>
    </subcellularLocation>
</comment>
<keyword evidence="6 15" id="KW-0548">Nucleotidyltransferase</keyword>
<keyword evidence="10 15" id="KW-0460">Magnesium</keyword>
<dbReference type="GO" id="GO:0009432">
    <property type="term" value="P:SOS response"/>
    <property type="evidence" value="ECO:0007669"/>
    <property type="project" value="TreeGrafter"/>
</dbReference>
<dbReference type="InterPro" id="IPR043502">
    <property type="entry name" value="DNA/RNA_pol_sf"/>
</dbReference>
<keyword evidence="4 15" id="KW-0963">Cytoplasm</keyword>
<evidence type="ECO:0000256" key="7">
    <source>
        <dbReference type="ARBA" id="ARBA00022705"/>
    </source>
</evidence>
<dbReference type="FunFam" id="1.10.150.20:FF:000019">
    <property type="entry name" value="DNA polymerase IV"/>
    <property type="match status" value="1"/>
</dbReference>
<keyword evidence="12 15" id="KW-0238">DNA-binding</keyword>
<feature type="compositionally biased region" description="Basic and acidic residues" evidence="16">
    <location>
        <begin position="345"/>
        <end position="354"/>
    </location>
</feature>
<keyword evidence="19" id="KW-1185">Reference proteome</keyword>
<organism evidence="18 19">
    <name type="scientific">Haemophilus paracuniculus</name>
    <dbReference type="NCBI Taxonomy" id="734"/>
    <lineage>
        <taxon>Bacteria</taxon>
        <taxon>Pseudomonadati</taxon>
        <taxon>Pseudomonadota</taxon>
        <taxon>Gammaproteobacteria</taxon>
        <taxon>Pasteurellales</taxon>
        <taxon>Pasteurellaceae</taxon>
        <taxon>Haemophilus</taxon>
    </lineage>
</organism>
<dbReference type="PANTHER" id="PTHR11076">
    <property type="entry name" value="DNA REPAIR POLYMERASE UMUC / TRANSFERASE FAMILY MEMBER"/>
    <property type="match status" value="1"/>
</dbReference>
<sequence length="363" mass="41203">MSEVRKIIHIDMDCFYAAVEIRDNPSLVGKPIAVGGSLDQRGVLATCNYEARKFGLHSAMSSAQALKRCPHLVLLPINMPLYKGISAQIHQIFRRYTDVIEPLSLDEAYLDVSNNPHCFGSATWIAQAIRQAIWDELKLTASAGVAPLKFLAKIASDQNKPNGQFVIPPENVADFVAKLPLKKIPGVGKVTHEKLKQLGFHTCADIQRSDRATILHHFGKFGQRLWDFSHAIDERGVEVNRPRKSQAVENTLLEDIDDLSEAEKFVEELFEKLRFRLERNWGDKPLSEFKKLGIKLKFDDFTQTTLEKTTEQGFEKAQFLALLTQIWQRRDGRKVRLIGLNTHFPESKNPEKPNHGQLGLWND</sequence>
<dbReference type="Gene3D" id="3.40.1170.60">
    <property type="match status" value="1"/>
</dbReference>
<comment type="catalytic activity">
    <reaction evidence="14 15">
        <text>DNA(n) + a 2'-deoxyribonucleoside 5'-triphosphate = DNA(n+1) + diphosphate</text>
        <dbReference type="Rhea" id="RHEA:22508"/>
        <dbReference type="Rhea" id="RHEA-COMP:17339"/>
        <dbReference type="Rhea" id="RHEA-COMP:17340"/>
        <dbReference type="ChEBI" id="CHEBI:33019"/>
        <dbReference type="ChEBI" id="CHEBI:61560"/>
        <dbReference type="ChEBI" id="CHEBI:173112"/>
        <dbReference type="EC" id="2.7.7.7"/>
    </reaction>
</comment>
<evidence type="ECO:0000256" key="2">
    <source>
        <dbReference type="ARBA" id="ARBA00010945"/>
    </source>
</evidence>
<dbReference type="EMBL" id="MUYA01000004">
    <property type="protein sequence ID" value="OOR99920.1"/>
    <property type="molecule type" value="Genomic_DNA"/>
</dbReference>
<evidence type="ECO:0000256" key="15">
    <source>
        <dbReference type="HAMAP-Rule" id="MF_01113"/>
    </source>
</evidence>
<dbReference type="AlphaFoldDB" id="A0A1T0ATW6"/>
<evidence type="ECO:0000256" key="6">
    <source>
        <dbReference type="ARBA" id="ARBA00022695"/>
    </source>
</evidence>
<feature type="binding site" evidence="15">
    <location>
        <position position="11"/>
    </location>
    <ligand>
        <name>Mg(2+)</name>
        <dbReference type="ChEBI" id="CHEBI:18420"/>
    </ligand>
</feature>
<dbReference type="Pfam" id="PF11799">
    <property type="entry name" value="IMS_C"/>
    <property type="match status" value="1"/>
</dbReference>
<dbReference type="GO" id="GO:0006281">
    <property type="term" value="P:DNA repair"/>
    <property type="evidence" value="ECO:0007669"/>
    <property type="project" value="UniProtKB-UniRule"/>
</dbReference>
<feature type="active site" evidence="15">
    <location>
        <position position="107"/>
    </location>
</feature>
<evidence type="ECO:0000256" key="11">
    <source>
        <dbReference type="ARBA" id="ARBA00022932"/>
    </source>
</evidence>
<protein>
    <recommendedName>
        <fullName evidence="15">DNA polymerase IV</fullName>
        <shortName evidence="15">Pol IV</shortName>
        <ecNumber evidence="15">2.7.7.7</ecNumber>
    </recommendedName>
</protein>
<evidence type="ECO:0000256" key="13">
    <source>
        <dbReference type="ARBA" id="ARBA00023204"/>
    </source>
</evidence>
<dbReference type="Gene3D" id="3.30.70.270">
    <property type="match status" value="1"/>
</dbReference>
<evidence type="ECO:0000256" key="10">
    <source>
        <dbReference type="ARBA" id="ARBA00022842"/>
    </source>
</evidence>
<dbReference type="GO" id="GO:0005829">
    <property type="term" value="C:cytosol"/>
    <property type="evidence" value="ECO:0007669"/>
    <property type="project" value="TreeGrafter"/>
</dbReference>
<dbReference type="SUPFAM" id="SSF56672">
    <property type="entry name" value="DNA/RNA polymerases"/>
    <property type="match status" value="1"/>
</dbReference>
<evidence type="ECO:0000256" key="8">
    <source>
        <dbReference type="ARBA" id="ARBA00022723"/>
    </source>
</evidence>
<feature type="site" description="Substrate discrimination" evidence="15">
    <location>
        <position position="16"/>
    </location>
</feature>
<keyword evidence="13 15" id="KW-0234">DNA repair</keyword>
<keyword evidence="5 15" id="KW-0808">Transferase</keyword>
<dbReference type="InterPro" id="IPR043128">
    <property type="entry name" value="Rev_trsase/Diguanyl_cyclase"/>
</dbReference>
<comment type="similarity">
    <text evidence="2 15">Belongs to the DNA polymerase type-Y family.</text>
</comment>
<reference evidence="18 19" key="1">
    <citation type="submission" date="2017-02" db="EMBL/GenBank/DDBJ databases">
        <title>Draft genome sequence of Haemophilus paracuniculus CCUG 43573 type strain.</title>
        <authorList>
            <person name="Engstrom-Jakobsson H."/>
            <person name="Salva-Serra F."/>
            <person name="Thorell K."/>
            <person name="Gonzales-Siles L."/>
            <person name="Karlsson R."/>
            <person name="Boulund F."/>
            <person name="Engstrand L."/>
            <person name="Kristiansson E."/>
            <person name="Moore E."/>
        </authorList>
    </citation>
    <scope>NUCLEOTIDE SEQUENCE [LARGE SCALE GENOMIC DNA]</scope>
    <source>
        <strain evidence="18 19">CCUG 43573</strain>
    </source>
</reference>
<dbReference type="Gene3D" id="1.10.150.20">
    <property type="entry name" value="5' to 3' exonuclease, C-terminal subdomain"/>
    <property type="match status" value="1"/>
</dbReference>
<name>A0A1T0ATW6_9PAST</name>
<dbReference type="InterPro" id="IPR017961">
    <property type="entry name" value="DNA_pol_Y-fam_little_finger"/>
</dbReference>
<keyword evidence="3 15" id="KW-0515">Mutator protein</keyword>
<evidence type="ECO:0000256" key="12">
    <source>
        <dbReference type="ARBA" id="ARBA00023125"/>
    </source>
</evidence>
<evidence type="ECO:0000259" key="17">
    <source>
        <dbReference type="PROSITE" id="PS50173"/>
    </source>
</evidence>
<dbReference type="EC" id="2.7.7.7" evidence="15"/>
<dbReference type="InterPro" id="IPR001126">
    <property type="entry name" value="UmuC"/>
</dbReference>
<dbReference type="FunFam" id="3.40.1170.60:FF:000001">
    <property type="entry name" value="DNA polymerase IV"/>
    <property type="match status" value="1"/>
</dbReference>
<comment type="function">
    <text evidence="15">Poorly processive, error-prone DNA polymerase involved in untargeted mutagenesis. Copies undamaged DNA at stalled replication forks, which arise in vivo from mismatched or misaligned primer ends. These misaligned primers can be extended by PolIV. Exhibits no 3'-5' exonuclease (proofreading) activity. May be involved in translesional synthesis, in conjunction with the beta clamp from PolIII.</text>
</comment>
<feature type="domain" description="UmuC" evidence="17">
    <location>
        <begin position="7"/>
        <end position="188"/>
    </location>
</feature>
<dbReference type="GO" id="GO:0042276">
    <property type="term" value="P:error-prone translesion synthesis"/>
    <property type="evidence" value="ECO:0007669"/>
    <property type="project" value="TreeGrafter"/>
</dbReference>
<feature type="binding site" evidence="15">
    <location>
        <position position="106"/>
    </location>
    <ligand>
        <name>Mg(2+)</name>
        <dbReference type="ChEBI" id="CHEBI:18420"/>
    </ligand>
</feature>
<keyword evidence="11 15" id="KW-0239">DNA-directed DNA polymerase</keyword>
<feature type="region of interest" description="Disordered" evidence="16">
    <location>
        <begin position="344"/>
        <end position="363"/>
    </location>
</feature>
<dbReference type="SUPFAM" id="SSF100879">
    <property type="entry name" value="Lesion bypass DNA polymerase (Y-family), little finger domain"/>
    <property type="match status" value="1"/>
</dbReference>
<dbReference type="Proteomes" id="UP000190867">
    <property type="component" value="Unassembled WGS sequence"/>
</dbReference>
<dbReference type="GO" id="GO:0003684">
    <property type="term" value="F:damaged DNA binding"/>
    <property type="evidence" value="ECO:0007669"/>
    <property type="project" value="InterPro"/>
</dbReference>
<keyword evidence="8 15" id="KW-0479">Metal-binding</keyword>
<dbReference type="STRING" id="734.B0187_03690"/>
<accession>A0A1T0ATW6</accession>
<dbReference type="Gene3D" id="3.30.1490.100">
    <property type="entry name" value="DNA polymerase, Y-family, little finger domain"/>
    <property type="match status" value="1"/>
</dbReference>
<keyword evidence="7 15" id="KW-0235">DNA replication</keyword>